<dbReference type="InterPro" id="IPR011604">
    <property type="entry name" value="PDDEXK-like_dom_sf"/>
</dbReference>
<proteinExistence type="inferred from homology"/>
<evidence type="ECO:0000256" key="3">
    <source>
        <dbReference type="ARBA" id="ARBA00022741"/>
    </source>
</evidence>
<dbReference type="PANTHER" id="PTHR11070">
    <property type="entry name" value="UVRD / RECB / PCRA DNA HELICASE FAMILY MEMBER"/>
    <property type="match status" value="1"/>
</dbReference>
<dbReference type="RefSeq" id="WP_078700329.1">
    <property type="nucleotide sequence ID" value="NZ_LT796768.1"/>
</dbReference>
<keyword evidence="8 15" id="KW-0067">ATP-binding</keyword>
<evidence type="ECO:0000313" key="18">
    <source>
        <dbReference type="EMBL" id="SKB08824.1"/>
    </source>
</evidence>
<dbReference type="InterPro" id="IPR011335">
    <property type="entry name" value="Restrct_endonuc-II-like"/>
</dbReference>
<dbReference type="InterPro" id="IPR013986">
    <property type="entry name" value="DExx_box_DNA_helicase_dom_sf"/>
</dbReference>
<dbReference type="InterPro" id="IPR014017">
    <property type="entry name" value="DNA_helicase_UvrD-like_C"/>
</dbReference>
<dbReference type="EC" id="5.6.2.4" evidence="13"/>
<evidence type="ECO:0000256" key="10">
    <source>
        <dbReference type="ARBA" id="ARBA00023204"/>
    </source>
</evidence>
<feature type="domain" description="UvrD-like helicase ATP-binding" evidence="16">
    <location>
        <begin position="18"/>
        <end position="333"/>
    </location>
</feature>
<evidence type="ECO:0000256" key="4">
    <source>
        <dbReference type="ARBA" id="ARBA00022763"/>
    </source>
</evidence>
<dbReference type="Proteomes" id="UP000191040">
    <property type="component" value="Chromosome I"/>
</dbReference>
<keyword evidence="2" id="KW-0540">Nuclease</keyword>
<evidence type="ECO:0000256" key="5">
    <source>
        <dbReference type="ARBA" id="ARBA00022801"/>
    </source>
</evidence>
<dbReference type="PROSITE" id="PS51217">
    <property type="entry name" value="UVRD_HELICASE_CTER"/>
    <property type="match status" value="1"/>
</dbReference>
<dbReference type="InterPro" id="IPR014016">
    <property type="entry name" value="UvrD-like_ATP-bd"/>
</dbReference>
<evidence type="ECO:0000256" key="2">
    <source>
        <dbReference type="ARBA" id="ARBA00022722"/>
    </source>
</evidence>
<dbReference type="PROSITE" id="PS51198">
    <property type="entry name" value="UVRD_HELICASE_ATP_BIND"/>
    <property type="match status" value="1"/>
</dbReference>
<dbReference type="GO" id="GO:0005829">
    <property type="term" value="C:cytosol"/>
    <property type="evidence" value="ECO:0007669"/>
    <property type="project" value="TreeGrafter"/>
</dbReference>
<dbReference type="InterPro" id="IPR000212">
    <property type="entry name" value="DNA_helicase_UvrD/REP"/>
</dbReference>
<keyword evidence="10" id="KW-0234">DNA repair</keyword>
<dbReference type="CDD" id="cd17932">
    <property type="entry name" value="DEXQc_UvrD"/>
    <property type="match status" value="1"/>
</dbReference>
<evidence type="ECO:0000256" key="6">
    <source>
        <dbReference type="ARBA" id="ARBA00022806"/>
    </source>
</evidence>
<dbReference type="Gene3D" id="1.10.486.10">
    <property type="entry name" value="PCRA, domain 4"/>
    <property type="match status" value="1"/>
</dbReference>
<dbReference type="InterPro" id="IPR038726">
    <property type="entry name" value="PDDEXK_AddAB-type"/>
</dbReference>
<evidence type="ECO:0000256" key="14">
    <source>
        <dbReference type="ARBA" id="ARBA00048988"/>
    </source>
</evidence>
<evidence type="ECO:0000256" key="9">
    <source>
        <dbReference type="ARBA" id="ARBA00023125"/>
    </source>
</evidence>
<dbReference type="Gene3D" id="3.40.50.300">
    <property type="entry name" value="P-loop containing nucleotide triphosphate hydrolases"/>
    <property type="match status" value="3"/>
</dbReference>
<evidence type="ECO:0000259" key="17">
    <source>
        <dbReference type="PROSITE" id="PS51217"/>
    </source>
</evidence>
<comment type="similarity">
    <text evidence="1">Belongs to the helicase family. UvrD subfamily.</text>
</comment>
<dbReference type="SUPFAM" id="SSF52540">
    <property type="entry name" value="P-loop containing nucleoside triphosphate hydrolases"/>
    <property type="match status" value="1"/>
</dbReference>
<protein>
    <recommendedName>
        <fullName evidence="13">DNA 3'-5' helicase</fullName>
        <ecNumber evidence="13">5.6.2.4</ecNumber>
    </recommendedName>
</protein>
<organism evidence="18 19">
    <name type="scientific">Aeromicrobium choanae</name>
    <dbReference type="NCBI Taxonomy" id="1736691"/>
    <lineage>
        <taxon>Bacteria</taxon>
        <taxon>Bacillati</taxon>
        <taxon>Actinomycetota</taxon>
        <taxon>Actinomycetes</taxon>
        <taxon>Propionibacteriales</taxon>
        <taxon>Nocardioidaceae</taxon>
        <taxon>Aeromicrobium</taxon>
    </lineage>
</organism>
<keyword evidence="3 15" id="KW-0547">Nucleotide-binding</keyword>
<evidence type="ECO:0000256" key="7">
    <source>
        <dbReference type="ARBA" id="ARBA00022839"/>
    </source>
</evidence>
<dbReference type="Gene3D" id="3.90.320.10">
    <property type="match status" value="1"/>
</dbReference>
<comment type="catalytic activity">
    <reaction evidence="14">
        <text>ATP + H2O = ADP + phosphate + H(+)</text>
        <dbReference type="Rhea" id="RHEA:13065"/>
        <dbReference type="ChEBI" id="CHEBI:15377"/>
        <dbReference type="ChEBI" id="CHEBI:15378"/>
        <dbReference type="ChEBI" id="CHEBI:30616"/>
        <dbReference type="ChEBI" id="CHEBI:43474"/>
        <dbReference type="ChEBI" id="CHEBI:456216"/>
        <dbReference type="EC" id="5.6.2.4"/>
    </reaction>
</comment>
<dbReference type="GO" id="GO:0004527">
    <property type="term" value="F:exonuclease activity"/>
    <property type="evidence" value="ECO:0007669"/>
    <property type="project" value="UniProtKB-KW"/>
</dbReference>
<evidence type="ECO:0000256" key="1">
    <source>
        <dbReference type="ARBA" id="ARBA00009922"/>
    </source>
</evidence>
<dbReference type="GO" id="GO:0003677">
    <property type="term" value="F:DNA binding"/>
    <property type="evidence" value="ECO:0007669"/>
    <property type="project" value="UniProtKB-KW"/>
</dbReference>
<dbReference type="Pfam" id="PF13361">
    <property type="entry name" value="UvrD_C"/>
    <property type="match status" value="1"/>
</dbReference>
<dbReference type="InterPro" id="IPR027417">
    <property type="entry name" value="P-loop_NTPase"/>
</dbReference>
<comment type="catalytic activity">
    <reaction evidence="12">
        <text>Couples ATP hydrolysis with the unwinding of duplex DNA by translocating in the 3'-5' direction.</text>
        <dbReference type="EC" id="5.6.2.4"/>
    </reaction>
</comment>
<feature type="binding site" evidence="15">
    <location>
        <begin position="39"/>
        <end position="46"/>
    </location>
    <ligand>
        <name>ATP</name>
        <dbReference type="ChEBI" id="CHEBI:30616"/>
    </ligand>
</feature>
<keyword evidence="5 15" id="KW-0378">Hydrolase</keyword>
<keyword evidence="4" id="KW-0227">DNA damage</keyword>
<dbReference type="Pfam" id="PF12705">
    <property type="entry name" value="PDDEXK_1"/>
    <property type="match status" value="1"/>
</dbReference>
<name>A0A1T4Z4A5_9ACTN</name>
<evidence type="ECO:0000256" key="13">
    <source>
        <dbReference type="ARBA" id="ARBA00034808"/>
    </source>
</evidence>
<evidence type="ECO:0000256" key="12">
    <source>
        <dbReference type="ARBA" id="ARBA00034617"/>
    </source>
</evidence>
<keyword evidence="19" id="KW-1185">Reference proteome</keyword>
<keyword evidence="6 15" id="KW-0347">Helicase</keyword>
<reference evidence="19" key="1">
    <citation type="submission" date="2017-02" db="EMBL/GenBank/DDBJ databases">
        <authorList>
            <person name="Varghese N."/>
            <person name="Submissions S."/>
        </authorList>
    </citation>
    <scope>NUCLEOTIDE SEQUENCE [LARGE SCALE GENOMIC DNA]</scope>
    <source>
        <strain evidence="19">9H-4</strain>
    </source>
</reference>
<dbReference type="OrthoDB" id="9806690at2"/>
<dbReference type="PANTHER" id="PTHR11070:SF55">
    <property type="entry name" value="DNA 3'-5' HELICASE"/>
    <property type="match status" value="1"/>
</dbReference>
<evidence type="ECO:0000313" key="19">
    <source>
        <dbReference type="Proteomes" id="UP000191040"/>
    </source>
</evidence>
<evidence type="ECO:0000256" key="15">
    <source>
        <dbReference type="PROSITE-ProRule" id="PRU00560"/>
    </source>
</evidence>
<dbReference type="Gene3D" id="1.10.10.160">
    <property type="match status" value="1"/>
</dbReference>
<dbReference type="AlphaFoldDB" id="A0A1T4Z4A5"/>
<dbReference type="GO" id="GO:0033202">
    <property type="term" value="C:DNA helicase complex"/>
    <property type="evidence" value="ECO:0007669"/>
    <property type="project" value="TreeGrafter"/>
</dbReference>
<evidence type="ECO:0000256" key="11">
    <source>
        <dbReference type="ARBA" id="ARBA00023235"/>
    </source>
</evidence>
<evidence type="ECO:0000259" key="16">
    <source>
        <dbReference type="PROSITE" id="PS51198"/>
    </source>
</evidence>
<gene>
    <name evidence="18" type="ORF">SAMN06295964_2348</name>
</gene>
<keyword evidence="9" id="KW-0238">DNA-binding</keyword>
<sequence>MTPLVRDTDHLREVLGIPFSGPQLAAITADPAQPQAIIAGAGAGKTAVMAARVVWLVGHLGYAPDRLLGLTFTSKAAAELAGRVRESLDLVGDFSEFGEPTVSTYHAFAGTLIAEHGLRMGIEPDLRVLADATRFQIAARTARGHDGPLRHVSAWLPTVIGDLLELDGQLSEHLVTTDELRAFDRATIEAAERAEKPLKWHEEIVAASMKRDELADLVDEYRAAKADAGVMDFSDQMAWGAQLATLPEVQQVLRERYDVVLLDEYQDTSVAQRDLLQALFAGRPISAVGDPAQGIYGWRGAASGNLTAFLDDFPGAGGEKGRLFSLDVTRRCAPEIIDLAGYVARDYYGSPGIAEIVTPLRAAPENPSGEVSVALHEGVAQEIEALVDLVVQSVESGVARREIAILVRTTNENPEIVRALRSRGLPVEIVGLTGLLQQPEVVDVLSVLAVLDDVTANPAMLRLLTGVRWRIGERDLALLGQRAAELGRQWRTGAETDGSDPDAVLQAALDEATAGVDPTEIVSLAEAVEDPGPASYSEAARTRFADLAAMLRRLRRHAHEPLLDLARRVVTELDLDVELPVAGVPTDNLALLIDAIGDYAQHDRYASLPGLLAHLDAEREYNEGMELSAPSDADSIKLLTIHRAKGLEFEEVFVPFVSGTVFPSGRGRSRWPTVAKALPAPLRGDVDFVPQVAEFTGPAKKAFEEDTRRDALMEEIRLAYVAFTRAKRRLHVSGHRWGRTQLRPRAESAFLADVRDWLAERGIEPVVWAEAPVDDDQNPHLVDQTVPWPVALTSFDRRRELAEAVRRHLNEPEAPPVEGDERLAELRIDLDLLLEEARARAERRIEVTLPASLSATEVLALDADEEAFVRSLARPMPRRPSAAARFGTRFHAWIEARYGQQTLLDPDELPGRGDAEVADESDLEALKEAFESGPFAGREPLVVEAPFSLRLGGQQVIGRIDAVFGTELADGLAGFEVVDWKTNRTPDADPLQLALYRIAWAEMQDIEPERVVGTFHYVRLGSSHTFDDLPDRAALEARLGLR</sequence>
<dbReference type="GO" id="GO:0000725">
    <property type="term" value="P:recombinational repair"/>
    <property type="evidence" value="ECO:0007669"/>
    <property type="project" value="TreeGrafter"/>
</dbReference>
<keyword evidence="11" id="KW-0413">Isomerase</keyword>
<keyword evidence="7" id="KW-0269">Exonuclease</keyword>
<dbReference type="STRING" id="1736691.SAMN06295964_2348"/>
<dbReference type="SUPFAM" id="SSF52980">
    <property type="entry name" value="Restriction endonuclease-like"/>
    <property type="match status" value="1"/>
</dbReference>
<evidence type="ECO:0000256" key="8">
    <source>
        <dbReference type="ARBA" id="ARBA00022840"/>
    </source>
</evidence>
<accession>A0A1T4Z4A5</accession>
<feature type="domain" description="UvrD-like helicase C-terminal" evidence="17">
    <location>
        <begin position="334"/>
        <end position="646"/>
    </location>
</feature>
<dbReference type="EMBL" id="LT796768">
    <property type="protein sequence ID" value="SKB08824.1"/>
    <property type="molecule type" value="Genomic_DNA"/>
</dbReference>
<dbReference type="Pfam" id="PF00580">
    <property type="entry name" value="UvrD-helicase"/>
    <property type="match status" value="1"/>
</dbReference>
<dbReference type="GO" id="GO:0043138">
    <property type="term" value="F:3'-5' DNA helicase activity"/>
    <property type="evidence" value="ECO:0007669"/>
    <property type="project" value="UniProtKB-EC"/>
</dbReference>
<dbReference type="GO" id="GO:0005524">
    <property type="term" value="F:ATP binding"/>
    <property type="evidence" value="ECO:0007669"/>
    <property type="project" value="UniProtKB-UniRule"/>
</dbReference>